<evidence type="ECO:0000313" key="2">
    <source>
        <dbReference type="Proteomes" id="UP000472240"/>
    </source>
</evidence>
<name>A0A671DZ24_RHIFE</name>
<reference evidence="1" key="4">
    <citation type="submission" date="2025-08" db="UniProtKB">
        <authorList>
            <consortium name="Ensembl"/>
        </authorList>
    </citation>
    <scope>IDENTIFICATION</scope>
</reference>
<dbReference type="OMA" id="RQDALWQ"/>
<reference evidence="1" key="5">
    <citation type="submission" date="2025-09" db="UniProtKB">
        <authorList>
            <consortium name="Ensembl"/>
        </authorList>
    </citation>
    <scope>IDENTIFICATION</scope>
</reference>
<reference evidence="1 2" key="1">
    <citation type="journal article" date="2015" name="Annu Rev Anim Biosci">
        <title>The Genome 10K Project: a way forward.</title>
        <authorList>
            <person name="Koepfli K.P."/>
            <person name="Paten B."/>
            <person name="O'Brien S.J."/>
            <person name="Koepfli K.P."/>
            <person name="Paten B."/>
            <person name="Antunes A."/>
            <person name="Belov K."/>
            <person name="Bustamante C."/>
            <person name="Castoe T.A."/>
            <person name="Clawson H."/>
            <person name="Crawford A.J."/>
            <person name="Diekhans M."/>
            <person name="Distel D."/>
            <person name="Durbin R."/>
            <person name="Earl D."/>
            <person name="Fujita M.K."/>
            <person name="Gamble T."/>
            <person name="Georges A."/>
            <person name="Gemmell N."/>
            <person name="Gilbert M.T."/>
            <person name="Graves J.M."/>
            <person name="Green R.E."/>
            <person name="Hickey G."/>
            <person name="Jarvis E.D."/>
            <person name="Johnson W."/>
            <person name="Komissarov A."/>
            <person name="Korf I."/>
            <person name="Kuhn R."/>
            <person name="Larkin D.M."/>
            <person name="Lewin H."/>
            <person name="Lopez J.V."/>
            <person name="Ma J."/>
            <person name="Marques-Bonet T."/>
            <person name="Miller W."/>
            <person name="Murphy R."/>
            <person name="Pevzner P."/>
            <person name="Shapiro B."/>
            <person name="Steiner C."/>
            <person name="Tamazian G."/>
            <person name="Venkatesh B."/>
            <person name="Wang J."/>
            <person name="Wayne R."/>
            <person name="Wiley E."/>
            <person name="Yang H."/>
            <person name="Zhang G."/>
            <person name="Haussler D."/>
            <person name="Ryder O."/>
            <person name="O'Brien S.J."/>
        </authorList>
    </citation>
    <scope>NUCLEOTIDE SEQUENCE</scope>
</reference>
<accession>A0A671DZ24</accession>
<dbReference type="AlphaFoldDB" id="A0A671DZ24"/>
<protein>
    <submittedName>
        <fullName evidence="1">Uncharacterized protein</fullName>
    </submittedName>
</protein>
<dbReference type="InParanoid" id="A0A671DZ24"/>
<reference evidence="2" key="3">
    <citation type="submission" date="2018-12" db="EMBL/GenBank/DDBJ databases">
        <title>G10K-VGP greater horseshoe bat female genome, primary haplotype.</title>
        <authorList>
            <person name="Teeling E."/>
            <person name="Myers G."/>
            <person name="Vernes S."/>
            <person name="Pippel M."/>
            <person name="Winkler S."/>
            <person name="Fedrigo O."/>
            <person name="Rhie A."/>
            <person name="Koren S."/>
            <person name="Phillippy A."/>
            <person name="Lewin H."/>
            <person name="Damas J."/>
            <person name="Howe K."/>
            <person name="Mountcastle J."/>
            <person name="Jarvis E.D."/>
        </authorList>
    </citation>
    <scope>NUCLEOTIDE SEQUENCE [LARGE SCALE GENOMIC DNA]</scope>
</reference>
<dbReference type="Ensembl" id="ENSRFET00010003848.1">
    <property type="protein sequence ID" value="ENSRFEP00010003507.1"/>
    <property type="gene ID" value="ENSRFEG00010002482.1"/>
</dbReference>
<evidence type="ECO:0000313" key="1">
    <source>
        <dbReference type="Ensembl" id="ENSRFEP00010003507.1"/>
    </source>
</evidence>
<dbReference type="GeneTree" id="ENSGT00500000045192"/>
<reference evidence="1 2" key="2">
    <citation type="journal article" date="2018" name="Annu Rev Anim Biosci">
        <title>Bat Biology, Genomes, and the Bat1K Project: To Generate Chromosome-Level Genomes for All Living Bat Species.</title>
        <authorList>
            <person name="Teeling E.C."/>
            <person name="Vernes S.C."/>
            <person name="Davalos L.M."/>
            <person name="Ray D.A."/>
            <person name="Gilbert M.T.P."/>
            <person name="Myers E."/>
        </authorList>
    </citation>
    <scope>NUCLEOTIDE SEQUENCE</scope>
</reference>
<dbReference type="FunCoup" id="A0A671DZ24">
    <property type="interactions" value="2"/>
</dbReference>
<sequence length="148" mass="16543">MGSCSPGGWPLVQAPYTALLLPLGTSPHDPGAWSFILWVKTELLKRWNGEYWIFPPNGLCYHHILSLQLLLYNFLTDLHSEPGGTPLAQIQKVNICLQNLIQGKELSRWQKEVLHPKGEIAQPGCPKGRRGPHQCLNLSFPSVGDRRG</sequence>
<dbReference type="Proteomes" id="UP000472240">
    <property type="component" value="Chromosome 3"/>
</dbReference>
<organism evidence="1 2">
    <name type="scientific">Rhinolophus ferrumequinum</name>
    <name type="common">Greater horseshoe bat</name>
    <dbReference type="NCBI Taxonomy" id="59479"/>
    <lineage>
        <taxon>Eukaryota</taxon>
        <taxon>Metazoa</taxon>
        <taxon>Chordata</taxon>
        <taxon>Craniata</taxon>
        <taxon>Vertebrata</taxon>
        <taxon>Euteleostomi</taxon>
        <taxon>Mammalia</taxon>
        <taxon>Eutheria</taxon>
        <taxon>Laurasiatheria</taxon>
        <taxon>Chiroptera</taxon>
        <taxon>Yinpterochiroptera</taxon>
        <taxon>Rhinolophoidea</taxon>
        <taxon>Rhinolophidae</taxon>
        <taxon>Rhinolophinae</taxon>
        <taxon>Rhinolophus</taxon>
    </lineage>
</organism>
<proteinExistence type="predicted"/>
<keyword evidence="2" id="KW-1185">Reference proteome</keyword>